<dbReference type="PATRIC" id="fig|199198.4.peg.4594"/>
<protein>
    <submittedName>
        <fullName evidence="2">Uncharacterized protein</fullName>
    </submittedName>
</protein>
<comment type="caution">
    <text evidence="2">The sequence shown here is derived from an EMBL/GenBank/DDBJ whole genome shotgun (WGS) entry which is preliminary data.</text>
</comment>
<dbReference type="Proteomes" id="UP000050297">
    <property type="component" value="Unassembled WGS sequence"/>
</dbReference>
<name>A0A0L8ITY1_PSESX</name>
<sequence length="44" mass="5066">MIISIRGETARPVTQTRDLLPLNRRPQPGKMPDIFFTSLFRTPP</sequence>
<organism evidence="2 3">
    <name type="scientific">Pseudomonas syringae pv. aceris</name>
    <dbReference type="NCBI Taxonomy" id="199198"/>
    <lineage>
        <taxon>Bacteria</taxon>
        <taxon>Pseudomonadati</taxon>
        <taxon>Pseudomonadota</taxon>
        <taxon>Gammaproteobacteria</taxon>
        <taxon>Pseudomonadales</taxon>
        <taxon>Pseudomonadaceae</taxon>
        <taxon>Pseudomonas</taxon>
        <taxon>Pseudomonas syringae</taxon>
    </lineage>
</organism>
<feature type="region of interest" description="Disordered" evidence="1">
    <location>
        <begin position="16"/>
        <end position="36"/>
    </location>
</feature>
<evidence type="ECO:0000313" key="2">
    <source>
        <dbReference type="EMBL" id="KPW12647.1"/>
    </source>
</evidence>
<gene>
    <name evidence="2" type="ORF">ALO91_103125</name>
</gene>
<proteinExistence type="predicted"/>
<accession>A0A0L8ITY1</accession>
<evidence type="ECO:0000313" key="3">
    <source>
        <dbReference type="Proteomes" id="UP000050297"/>
    </source>
</evidence>
<evidence type="ECO:0000256" key="1">
    <source>
        <dbReference type="SAM" id="MobiDB-lite"/>
    </source>
</evidence>
<reference evidence="2 3" key="1">
    <citation type="submission" date="2015-09" db="EMBL/GenBank/DDBJ databases">
        <title>Genome announcement of multiple Pseudomonas syringae strains.</title>
        <authorList>
            <person name="Thakur S."/>
            <person name="Wang P.W."/>
            <person name="Gong Y."/>
            <person name="Weir B.S."/>
            <person name="Guttman D.S."/>
        </authorList>
    </citation>
    <scope>NUCLEOTIDE SEQUENCE [LARGE SCALE GENOMIC DNA]</scope>
    <source>
        <strain evidence="2 3">ICMP2802</strain>
    </source>
</reference>
<dbReference type="EMBL" id="LJPM01000500">
    <property type="protein sequence ID" value="KPW12647.1"/>
    <property type="molecule type" value="Genomic_DNA"/>
</dbReference>
<dbReference type="AlphaFoldDB" id="A0A0L8ITY1"/>